<evidence type="ECO:0000256" key="1">
    <source>
        <dbReference type="SAM" id="MobiDB-lite"/>
    </source>
</evidence>
<dbReference type="EMBL" id="CAJPEX010001251">
    <property type="protein sequence ID" value="CAG0918655.1"/>
    <property type="molecule type" value="Genomic_DNA"/>
</dbReference>
<gene>
    <name evidence="2" type="ORF">NMOB1V02_LOCUS6203</name>
</gene>
<feature type="region of interest" description="Disordered" evidence="1">
    <location>
        <begin position="44"/>
        <end position="67"/>
    </location>
</feature>
<protein>
    <submittedName>
        <fullName evidence="2">Uncharacterized protein</fullName>
    </submittedName>
</protein>
<organism evidence="2">
    <name type="scientific">Notodromas monacha</name>
    <dbReference type="NCBI Taxonomy" id="399045"/>
    <lineage>
        <taxon>Eukaryota</taxon>
        <taxon>Metazoa</taxon>
        <taxon>Ecdysozoa</taxon>
        <taxon>Arthropoda</taxon>
        <taxon>Crustacea</taxon>
        <taxon>Oligostraca</taxon>
        <taxon>Ostracoda</taxon>
        <taxon>Podocopa</taxon>
        <taxon>Podocopida</taxon>
        <taxon>Cypridocopina</taxon>
        <taxon>Cypridoidea</taxon>
        <taxon>Cyprididae</taxon>
        <taxon>Notodromas</taxon>
    </lineage>
</organism>
<keyword evidence="3" id="KW-1185">Reference proteome</keyword>
<dbReference type="AlphaFoldDB" id="A0A7R9GFB6"/>
<name>A0A7R9GFB6_9CRUS</name>
<proteinExistence type="predicted"/>
<sequence length="491" mass="55469">MLQQALRFNACAKSEVGKFLPPGKESDRVRLIGEEPTFQRRCLEFSDQNPPVEGDDDRGEESVSGEDRLVGGWSQSVTIPCVGYVGPTHASYTSSCKPREIEGQELLRGEFNLADTWSPPAWPNILTRAFRVFDAKDLIENVFTGNIAPELWDTHFANEEMLRYEAPLVKESFDSYYEKIRGLSTNVLTNFLKRFDTYVEIYGSLRELHGYKYLQAERDLLDKQNVSITRRYAEVSKLMDDPLVDAVVGSQFFALEGQAYQYIALLEEQMELGELAFYLNIANEDFVSDPATAALRQIKWAGKLVKNMRRVAVQLAGIESWLTTFVNFMDDLRETVDPLLIRWGCFGNVTPKSQPYSTGVCAAIEAAMYFMGQVPGPIRSNFLVYLRAGGVDKARYPRDFRYSLSRSSMKFGGQMKAIQDAIREPGLEEFTNLSGCRSEFQRRLDSISKFAKAFFAVPHAGSEAIEGFGLEQELRSRGDAMQNRAESKLPS</sequence>
<reference evidence="2" key="1">
    <citation type="submission" date="2020-11" db="EMBL/GenBank/DDBJ databases">
        <authorList>
            <person name="Tran Van P."/>
        </authorList>
    </citation>
    <scope>NUCLEOTIDE SEQUENCE</scope>
</reference>
<evidence type="ECO:0000313" key="3">
    <source>
        <dbReference type="Proteomes" id="UP000678499"/>
    </source>
</evidence>
<accession>A0A7R9GFB6</accession>
<dbReference type="Proteomes" id="UP000678499">
    <property type="component" value="Unassembled WGS sequence"/>
</dbReference>
<evidence type="ECO:0000313" key="2">
    <source>
        <dbReference type="EMBL" id="CAD7278503.1"/>
    </source>
</evidence>
<dbReference type="EMBL" id="OA883288">
    <property type="protein sequence ID" value="CAD7278503.1"/>
    <property type="molecule type" value="Genomic_DNA"/>
</dbReference>